<proteinExistence type="predicted"/>
<dbReference type="PANTHER" id="PTHR30383:SF5">
    <property type="entry name" value="SGNH HYDROLASE-TYPE ESTERASE DOMAIN-CONTAINING PROTEIN"/>
    <property type="match status" value="1"/>
</dbReference>
<protein>
    <recommendedName>
        <fullName evidence="2">SGNH hydrolase-type esterase domain-containing protein</fullName>
    </recommendedName>
</protein>
<dbReference type="InterPro" id="IPR014756">
    <property type="entry name" value="Ig_E-set"/>
</dbReference>
<dbReference type="SUPFAM" id="SSF52266">
    <property type="entry name" value="SGNH hydrolase"/>
    <property type="match status" value="1"/>
</dbReference>
<dbReference type="Gene3D" id="3.40.50.1110">
    <property type="entry name" value="SGNH hydrolase"/>
    <property type="match status" value="1"/>
</dbReference>
<evidence type="ECO:0000313" key="3">
    <source>
        <dbReference type="EMBL" id="NLR94289.1"/>
    </source>
</evidence>
<keyword evidence="4" id="KW-1185">Reference proteome</keyword>
<dbReference type="RefSeq" id="WP_168885002.1">
    <property type="nucleotide sequence ID" value="NZ_JABAIL010000011.1"/>
</dbReference>
<dbReference type="SUPFAM" id="SSF81296">
    <property type="entry name" value="E set domains"/>
    <property type="match status" value="1"/>
</dbReference>
<accession>A0A7X8SQ08</accession>
<name>A0A7X8SQ08_9BACT</name>
<feature type="signal peptide" evidence="1">
    <location>
        <begin position="1"/>
        <end position="18"/>
    </location>
</feature>
<dbReference type="EMBL" id="JABAIL010000011">
    <property type="protein sequence ID" value="NLR94289.1"/>
    <property type="molecule type" value="Genomic_DNA"/>
</dbReference>
<feature type="domain" description="SGNH hydrolase-type esterase" evidence="2">
    <location>
        <begin position="130"/>
        <end position="305"/>
    </location>
</feature>
<dbReference type="InterPro" id="IPR013830">
    <property type="entry name" value="SGNH_hydro"/>
</dbReference>
<dbReference type="PANTHER" id="PTHR30383">
    <property type="entry name" value="THIOESTERASE 1/PROTEASE 1/LYSOPHOSPHOLIPASE L1"/>
    <property type="match status" value="1"/>
</dbReference>
<dbReference type="Pfam" id="PF13472">
    <property type="entry name" value="Lipase_GDSL_2"/>
    <property type="match status" value="1"/>
</dbReference>
<evidence type="ECO:0000256" key="1">
    <source>
        <dbReference type="SAM" id="SignalP"/>
    </source>
</evidence>
<keyword evidence="1" id="KW-0732">Signal</keyword>
<dbReference type="InterPro" id="IPR013783">
    <property type="entry name" value="Ig-like_fold"/>
</dbReference>
<dbReference type="InterPro" id="IPR036514">
    <property type="entry name" value="SGNH_hydro_sf"/>
</dbReference>
<sequence length="385" mass="43475">MKSVIFLSLLLVSICSNATNITFRVDLEGIEVHPKGIYISGEINWWKFDQNPLSKTTNNIYEITLDLDEGQTYEYKFFNGPIWEGGEFAFGPCANGGFRSVTVDQDKVLPIVPFGLCNGDFPEDKIKVACVGNSITYGHGLGSERAKICYPAQLQKILGEEYITYNFGNPGKTMSKDINDSYWKTSEFNYSHKPFLPNVVVIMLGTNDSKPFIWDKRKEHLKRDLIEFYNSFDTLSTSPTIYLATPAFAYNHNFDVSNTNIEKGIIPIIKEVSEEMGINLIDIHEATQNKQKLFPDGVHPDKEGALIIAQKIGSVLKEESPKMIIKKKKLSTNKNGVKYRWYKNGQLIGETSQASLKLTAIDKNAHYKVAVKLLKETDDWVVSKN</sequence>
<organism evidence="3 4">
    <name type="scientific">Flammeovirga agarivorans</name>
    <dbReference type="NCBI Taxonomy" id="2726742"/>
    <lineage>
        <taxon>Bacteria</taxon>
        <taxon>Pseudomonadati</taxon>
        <taxon>Bacteroidota</taxon>
        <taxon>Cytophagia</taxon>
        <taxon>Cytophagales</taxon>
        <taxon>Flammeovirgaceae</taxon>
        <taxon>Flammeovirga</taxon>
    </lineage>
</organism>
<reference evidence="3 4" key="1">
    <citation type="submission" date="2020-04" db="EMBL/GenBank/DDBJ databases">
        <title>Flammeovirga sp. SR4, a novel species isolated from seawater.</title>
        <authorList>
            <person name="Wang X."/>
        </authorList>
    </citation>
    <scope>NUCLEOTIDE SEQUENCE [LARGE SCALE GENOMIC DNA]</scope>
    <source>
        <strain evidence="3 4">SR4</strain>
    </source>
</reference>
<dbReference type="Proteomes" id="UP000585050">
    <property type="component" value="Unassembled WGS sequence"/>
</dbReference>
<gene>
    <name evidence="3" type="ORF">HGP29_24005</name>
</gene>
<dbReference type="AlphaFoldDB" id="A0A7X8SQ08"/>
<feature type="chain" id="PRO_5031391827" description="SGNH hydrolase-type esterase domain-containing protein" evidence="1">
    <location>
        <begin position="19"/>
        <end position="385"/>
    </location>
</feature>
<dbReference type="InterPro" id="IPR051532">
    <property type="entry name" value="Ester_Hydrolysis_Enzymes"/>
</dbReference>
<dbReference type="GO" id="GO:0004622">
    <property type="term" value="F:phosphatidylcholine lysophospholipase activity"/>
    <property type="evidence" value="ECO:0007669"/>
    <property type="project" value="TreeGrafter"/>
</dbReference>
<dbReference type="Gene3D" id="2.60.40.10">
    <property type="entry name" value="Immunoglobulins"/>
    <property type="match status" value="1"/>
</dbReference>
<evidence type="ECO:0000259" key="2">
    <source>
        <dbReference type="Pfam" id="PF13472"/>
    </source>
</evidence>
<comment type="caution">
    <text evidence="3">The sequence shown here is derived from an EMBL/GenBank/DDBJ whole genome shotgun (WGS) entry which is preliminary data.</text>
</comment>
<evidence type="ECO:0000313" key="4">
    <source>
        <dbReference type="Proteomes" id="UP000585050"/>
    </source>
</evidence>